<evidence type="ECO:0000313" key="13">
    <source>
        <dbReference type="EMBL" id="MBX7490637.1"/>
    </source>
</evidence>
<organism evidence="13 14">
    <name type="scientific">Helicobacter turcicus</name>
    <dbReference type="NCBI Taxonomy" id="2867412"/>
    <lineage>
        <taxon>Bacteria</taxon>
        <taxon>Pseudomonadati</taxon>
        <taxon>Campylobacterota</taxon>
        <taxon>Epsilonproteobacteria</taxon>
        <taxon>Campylobacterales</taxon>
        <taxon>Helicobacteraceae</taxon>
        <taxon>Helicobacter</taxon>
    </lineage>
</organism>
<dbReference type="InterPro" id="IPR046887">
    <property type="entry name" value="RsmE_PUA-like"/>
</dbReference>
<dbReference type="Pfam" id="PF20260">
    <property type="entry name" value="PUA_4"/>
    <property type="match status" value="1"/>
</dbReference>
<gene>
    <name evidence="13" type="ORF">K4G57_04035</name>
</gene>
<sequence>MQFTYHKCAGESTITLDGETYNHLFRSRRTRKLDSLMLCNLEDTNAYVYAIIKLSKKSATLQLKTTYNVESKAPKGHLIWAMIDPKNIEKTLPFLNELNLERITFFYADFSQKHFKLDNKRLNRILENSCEQCGRLTRLKMELLNNLTEVLQKYPKIAVMDFGAKPLETHLEIPFLIGAEGGFSQKERELLNTQQSFSAPNCNILRSETAALYATSKML</sequence>
<comment type="function">
    <text evidence="8 10">Specifically methylates the N3 position of the uracil ring of uridine 1498 (m3U1498) in 16S rRNA. Acts on the fully assembled 30S ribosomal subunit.</text>
</comment>
<comment type="subcellular location">
    <subcellularLocation>
        <location evidence="1 10">Cytoplasm</location>
    </subcellularLocation>
</comment>
<evidence type="ECO:0000313" key="14">
    <source>
        <dbReference type="Proteomes" id="UP000700059"/>
    </source>
</evidence>
<keyword evidence="5 10" id="KW-0489">Methyltransferase</keyword>
<dbReference type="NCBIfam" id="NF008695">
    <property type="entry name" value="PRK11713.3-3"/>
    <property type="match status" value="1"/>
</dbReference>
<feature type="domain" description="Ribosomal RNA small subunit methyltransferase E methyltransferase" evidence="11">
    <location>
        <begin position="75"/>
        <end position="218"/>
    </location>
</feature>
<dbReference type="Gene3D" id="3.40.1280.10">
    <property type="match status" value="1"/>
</dbReference>
<proteinExistence type="inferred from homology"/>
<evidence type="ECO:0000256" key="1">
    <source>
        <dbReference type="ARBA" id="ARBA00004496"/>
    </source>
</evidence>
<keyword evidence="3 10" id="KW-0963">Cytoplasm</keyword>
<dbReference type="PIRSF" id="PIRSF015601">
    <property type="entry name" value="MTase_slr0722"/>
    <property type="match status" value="1"/>
</dbReference>
<dbReference type="RefSeq" id="WP_221531860.1">
    <property type="nucleotide sequence ID" value="NZ_JAIGYP010000004.1"/>
</dbReference>
<keyword evidence="14" id="KW-1185">Reference proteome</keyword>
<dbReference type="SUPFAM" id="SSF75217">
    <property type="entry name" value="alpha/beta knot"/>
    <property type="match status" value="1"/>
</dbReference>
<keyword evidence="7 10" id="KW-0949">S-adenosyl-L-methionine</keyword>
<feature type="domain" description="Ribosomal RNA small subunit methyltransferase E PUA-like" evidence="12">
    <location>
        <begin position="16"/>
        <end position="63"/>
    </location>
</feature>
<dbReference type="InterPro" id="IPR029026">
    <property type="entry name" value="tRNA_m1G_MTases_N"/>
</dbReference>
<dbReference type="PANTHER" id="PTHR30027:SF3">
    <property type="entry name" value="16S RRNA (URACIL(1498)-N(3))-METHYLTRANSFERASE"/>
    <property type="match status" value="1"/>
</dbReference>
<dbReference type="EMBL" id="JAIGYQ010000004">
    <property type="protein sequence ID" value="MBX7490637.1"/>
    <property type="molecule type" value="Genomic_DNA"/>
</dbReference>
<comment type="similarity">
    <text evidence="2 10">Belongs to the RNA methyltransferase RsmE family.</text>
</comment>
<evidence type="ECO:0000256" key="2">
    <source>
        <dbReference type="ARBA" id="ARBA00005528"/>
    </source>
</evidence>
<dbReference type="PANTHER" id="PTHR30027">
    <property type="entry name" value="RIBOSOMAL RNA SMALL SUBUNIT METHYLTRANSFERASE E"/>
    <property type="match status" value="1"/>
</dbReference>
<dbReference type="GO" id="GO:0032259">
    <property type="term" value="P:methylation"/>
    <property type="evidence" value="ECO:0007669"/>
    <property type="project" value="UniProtKB-KW"/>
</dbReference>
<dbReference type="NCBIfam" id="TIGR00046">
    <property type="entry name" value="RsmE family RNA methyltransferase"/>
    <property type="match status" value="1"/>
</dbReference>
<dbReference type="EC" id="2.1.1.193" evidence="10"/>
<dbReference type="GO" id="GO:0008168">
    <property type="term" value="F:methyltransferase activity"/>
    <property type="evidence" value="ECO:0007669"/>
    <property type="project" value="UniProtKB-KW"/>
</dbReference>
<comment type="caution">
    <text evidence="13">The sequence shown here is derived from an EMBL/GenBank/DDBJ whole genome shotgun (WGS) entry which is preliminary data.</text>
</comment>
<evidence type="ECO:0000256" key="7">
    <source>
        <dbReference type="ARBA" id="ARBA00022691"/>
    </source>
</evidence>
<evidence type="ECO:0000256" key="9">
    <source>
        <dbReference type="ARBA" id="ARBA00047944"/>
    </source>
</evidence>
<evidence type="ECO:0000256" key="3">
    <source>
        <dbReference type="ARBA" id="ARBA00022490"/>
    </source>
</evidence>
<keyword evidence="4 10" id="KW-0698">rRNA processing</keyword>
<dbReference type="InterPro" id="IPR006700">
    <property type="entry name" value="RsmE"/>
</dbReference>
<evidence type="ECO:0000256" key="6">
    <source>
        <dbReference type="ARBA" id="ARBA00022679"/>
    </source>
</evidence>
<protein>
    <recommendedName>
        <fullName evidence="10">Ribosomal RNA small subunit methyltransferase E</fullName>
        <ecNumber evidence="10">2.1.1.193</ecNumber>
    </recommendedName>
</protein>
<evidence type="ECO:0000256" key="4">
    <source>
        <dbReference type="ARBA" id="ARBA00022552"/>
    </source>
</evidence>
<dbReference type="InterPro" id="IPR029028">
    <property type="entry name" value="Alpha/beta_knot_MTases"/>
</dbReference>
<name>A0ABS7JMM1_9HELI</name>
<dbReference type="Pfam" id="PF04452">
    <property type="entry name" value="Methyltrans_RNA"/>
    <property type="match status" value="1"/>
</dbReference>
<comment type="catalytic activity">
    <reaction evidence="9 10">
        <text>uridine(1498) in 16S rRNA + S-adenosyl-L-methionine = N(3)-methyluridine(1498) in 16S rRNA + S-adenosyl-L-homocysteine + H(+)</text>
        <dbReference type="Rhea" id="RHEA:42920"/>
        <dbReference type="Rhea" id="RHEA-COMP:10283"/>
        <dbReference type="Rhea" id="RHEA-COMP:10284"/>
        <dbReference type="ChEBI" id="CHEBI:15378"/>
        <dbReference type="ChEBI" id="CHEBI:57856"/>
        <dbReference type="ChEBI" id="CHEBI:59789"/>
        <dbReference type="ChEBI" id="CHEBI:65315"/>
        <dbReference type="ChEBI" id="CHEBI:74502"/>
        <dbReference type="EC" id="2.1.1.193"/>
    </reaction>
</comment>
<evidence type="ECO:0000256" key="5">
    <source>
        <dbReference type="ARBA" id="ARBA00022603"/>
    </source>
</evidence>
<dbReference type="InterPro" id="IPR046886">
    <property type="entry name" value="RsmE_MTase_dom"/>
</dbReference>
<keyword evidence="6 10" id="KW-0808">Transferase</keyword>
<evidence type="ECO:0000256" key="10">
    <source>
        <dbReference type="PIRNR" id="PIRNR015601"/>
    </source>
</evidence>
<dbReference type="Proteomes" id="UP000700059">
    <property type="component" value="Unassembled WGS sequence"/>
</dbReference>
<evidence type="ECO:0000259" key="11">
    <source>
        <dbReference type="Pfam" id="PF04452"/>
    </source>
</evidence>
<accession>A0ABS7JMM1</accession>
<dbReference type="CDD" id="cd18084">
    <property type="entry name" value="RsmE-like"/>
    <property type="match status" value="1"/>
</dbReference>
<evidence type="ECO:0000259" key="12">
    <source>
        <dbReference type="Pfam" id="PF20260"/>
    </source>
</evidence>
<reference evidence="13 14" key="1">
    <citation type="submission" date="2021-08" db="EMBL/GenBank/DDBJ databases">
        <title>Helicobacter spp. isolated from feces of Anatolian Ground Squirrel (Spermophilus xanthoprymnus) in Turkey.</title>
        <authorList>
            <person name="Aydin F."/>
            <person name="Abay S."/>
            <person name="Kayman T."/>
            <person name="Karakaya E."/>
            <person name="Saticioglu I.B."/>
        </authorList>
    </citation>
    <scope>NUCLEOTIDE SEQUENCE [LARGE SCALE GENOMIC DNA]</scope>
    <source>
        <strain evidence="13 14">Faydin-H70</strain>
    </source>
</reference>
<evidence type="ECO:0000256" key="8">
    <source>
        <dbReference type="ARBA" id="ARBA00025699"/>
    </source>
</evidence>